<gene>
    <name evidence="1" type="primary">RvY_11744-1</name>
    <name evidence="1" type="synonym">RvY_11744.1</name>
    <name evidence="1" type="ORF">RvY_11744</name>
</gene>
<keyword evidence="2" id="KW-1185">Reference proteome</keyword>
<protein>
    <submittedName>
        <fullName evidence="1">Uncharacterized protein</fullName>
    </submittedName>
</protein>
<comment type="caution">
    <text evidence="1">The sequence shown here is derived from an EMBL/GenBank/DDBJ whole genome shotgun (WGS) entry which is preliminary data.</text>
</comment>
<dbReference type="Proteomes" id="UP000186922">
    <property type="component" value="Unassembled WGS sequence"/>
</dbReference>
<accession>A0A1D1VH35</accession>
<evidence type="ECO:0000313" key="2">
    <source>
        <dbReference type="Proteomes" id="UP000186922"/>
    </source>
</evidence>
<sequence length="56" mass="6692">MSKTMPYFCALVSVRGYGHLRRTQSNEKIMPVLRLPEIFWYDRMVEKSLLHHLKLA</sequence>
<evidence type="ECO:0000313" key="1">
    <source>
        <dbReference type="EMBL" id="GAV00965.1"/>
    </source>
</evidence>
<proteinExistence type="predicted"/>
<reference evidence="1 2" key="1">
    <citation type="journal article" date="2016" name="Nat. Commun.">
        <title>Extremotolerant tardigrade genome and improved radiotolerance of human cultured cells by tardigrade-unique protein.</title>
        <authorList>
            <person name="Hashimoto T."/>
            <person name="Horikawa D.D."/>
            <person name="Saito Y."/>
            <person name="Kuwahara H."/>
            <person name="Kozuka-Hata H."/>
            <person name="Shin-I T."/>
            <person name="Minakuchi Y."/>
            <person name="Ohishi K."/>
            <person name="Motoyama A."/>
            <person name="Aizu T."/>
            <person name="Enomoto A."/>
            <person name="Kondo K."/>
            <person name="Tanaka S."/>
            <person name="Hara Y."/>
            <person name="Koshikawa S."/>
            <person name="Sagara H."/>
            <person name="Miura T."/>
            <person name="Yokobori S."/>
            <person name="Miyagawa K."/>
            <person name="Suzuki Y."/>
            <person name="Kubo T."/>
            <person name="Oyama M."/>
            <person name="Kohara Y."/>
            <person name="Fujiyama A."/>
            <person name="Arakawa K."/>
            <person name="Katayama T."/>
            <person name="Toyoda A."/>
            <person name="Kunieda T."/>
        </authorList>
    </citation>
    <scope>NUCLEOTIDE SEQUENCE [LARGE SCALE GENOMIC DNA]</scope>
    <source>
        <strain evidence="1 2">YOKOZUNA-1</strain>
    </source>
</reference>
<organism evidence="1 2">
    <name type="scientific">Ramazzottius varieornatus</name>
    <name type="common">Water bear</name>
    <name type="synonym">Tardigrade</name>
    <dbReference type="NCBI Taxonomy" id="947166"/>
    <lineage>
        <taxon>Eukaryota</taxon>
        <taxon>Metazoa</taxon>
        <taxon>Ecdysozoa</taxon>
        <taxon>Tardigrada</taxon>
        <taxon>Eutardigrada</taxon>
        <taxon>Parachela</taxon>
        <taxon>Hypsibioidea</taxon>
        <taxon>Ramazzottiidae</taxon>
        <taxon>Ramazzottius</taxon>
    </lineage>
</organism>
<name>A0A1D1VH35_RAMVA</name>
<dbReference type="AlphaFoldDB" id="A0A1D1VH35"/>
<dbReference type="EMBL" id="BDGG01000006">
    <property type="protein sequence ID" value="GAV00965.1"/>
    <property type="molecule type" value="Genomic_DNA"/>
</dbReference>